<dbReference type="GO" id="GO:0015297">
    <property type="term" value="F:antiporter activity"/>
    <property type="evidence" value="ECO:0007669"/>
    <property type="project" value="InterPro"/>
</dbReference>
<dbReference type="GO" id="GO:1990961">
    <property type="term" value="P:xenobiotic detoxification by transmembrane export across the plasma membrane"/>
    <property type="evidence" value="ECO:0007669"/>
    <property type="project" value="InterPro"/>
</dbReference>
<keyword evidence="5 6" id="KW-0472">Membrane</keyword>
<evidence type="ECO:0000256" key="1">
    <source>
        <dbReference type="ARBA" id="ARBA00004141"/>
    </source>
</evidence>
<organism evidence="7 8">
    <name type="scientific">Turnera subulata</name>
    <dbReference type="NCBI Taxonomy" id="218843"/>
    <lineage>
        <taxon>Eukaryota</taxon>
        <taxon>Viridiplantae</taxon>
        <taxon>Streptophyta</taxon>
        <taxon>Embryophyta</taxon>
        <taxon>Tracheophyta</taxon>
        <taxon>Spermatophyta</taxon>
        <taxon>Magnoliopsida</taxon>
        <taxon>eudicotyledons</taxon>
        <taxon>Gunneridae</taxon>
        <taxon>Pentapetalae</taxon>
        <taxon>rosids</taxon>
        <taxon>fabids</taxon>
        <taxon>Malpighiales</taxon>
        <taxon>Passifloraceae</taxon>
        <taxon>Turnera</taxon>
    </lineage>
</organism>
<feature type="transmembrane region" description="Helical" evidence="6">
    <location>
        <begin position="304"/>
        <end position="327"/>
    </location>
</feature>
<feature type="transmembrane region" description="Helical" evidence="6">
    <location>
        <begin position="190"/>
        <end position="211"/>
    </location>
</feature>
<evidence type="ECO:0000256" key="4">
    <source>
        <dbReference type="ARBA" id="ARBA00022989"/>
    </source>
</evidence>
<feature type="transmembrane region" description="Helical" evidence="6">
    <location>
        <begin position="444"/>
        <end position="467"/>
    </location>
</feature>
<comment type="subcellular location">
    <subcellularLocation>
        <location evidence="1">Membrane</location>
        <topology evidence="1">Multi-pass membrane protein</topology>
    </subcellularLocation>
</comment>
<dbReference type="EMBL" id="JAKUCV010007359">
    <property type="protein sequence ID" value="KAJ4823765.1"/>
    <property type="molecule type" value="Genomic_DNA"/>
</dbReference>
<dbReference type="OrthoDB" id="2126698at2759"/>
<dbReference type="NCBIfam" id="TIGR00797">
    <property type="entry name" value="matE"/>
    <property type="match status" value="1"/>
</dbReference>
<evidence type="ECO:0000313" key="7">
    <source>
        <dbReference type="EMBL" id="KAJ4823765.1"/>
    </source>
</evidence>
<keyword evidence="8" id="KW-1185">Reference proteome</keyword>
<keyword evidence="3 6" id="KW-0812">Transmembrane</keyword>
<feature type="transmembrane region" description="Helical" evidence="6">
    <location>
        <begin position="223"/>
        <end position="243"/>
    </location>
</feature>
<evidence type="ECO:0000256" key="5">
    <source>
        <dbReference type="ARBA" id="ARBA00023136"/>
    </source>
</evidence>
<feature type="transmembrane region" description="Helical" evidence="6">
    <location>
        <begin position="44"/>
        <end position="68"/>
    </location>
</feature>
<gene>
    <name evidence="7" type="ORF">Tsubulata_012081</name>
</gene>
<evidence type="ECO:0000256" key="2">
    <source>
        <dbReference type="ARBA" id="ARBA00010199"/>
    </source>
</evidence>
<dbReference type="GO" id="GO:0016020">
    <property type="term" value="C:membrane"/>
    <property type="evidence" value="ECO:0007669"/>
    <property type="project" value="UniProtKB-SubCell"/>
</dbReference>
<keyword evidence="4 6" id="KW-1133">Transmembrane helix</keyword>
<dbReference type="CDD" id="cd13132">
    <property type="entry name" value="MATE_eukaryotic"/>
    <property type="match status" value="1"/>
</dbReference>
<reference evidence="7" key="2">
    <citation type="journal article" date="2023" name="Plants (Basel)">
        <title>Annotation of the Turnera subulata (Passifloraceae) Draft Genome Reveals the S-Locus Evolved after the Divergence of Turneroideae from Passifloroideae in a Stepwise Manner.</title>
        <authorList>
            <person name="Henning P.M."/>
            <person name="Roalson E.H."/>
            <person name="Mir W."/>
            <person name="McCubbin A.G."/>
            <person name="Shore J.S."/>
        </authorList>
    </citation>
    <scope>NUCLEOTIDE SEQUENCE</scope>
    <source>
        <strain evidence="7">F60SS</strain>
    </source>
</reference>
<feature type="transmembrane region" description="Helical" evidence="6">
    <location>
        <begin position="125"/>
        <end position="145"/>
    </location>
</feature>
<comment type="caution">
    <text evidence="7">The sequence shown here is derived from an EMBL/GenBank/DDBJ whole genome shotgun (WGS) entry which is preliminary data.</text>
</comment>
<feature type="transmembrane region" description="Helical" evidence="6">
    <location>
        <begin position="414"/>
        <end position="438"/>
    </location>
</feature>
<dbReference type="Proteomes" id="UP001141552">
    <property type="component" value="Unassembled WGS sequence"/>
</dbReference>
<reference evidence="7" key="1">
    <citation type="submission" date="2022-02" db="EMBL/GenBank/DDBJ databases">
        <authorList>
            <person name="Henning P.M."/>
            <person name="McCubbin A.G."/>
            <person name="Shore J.S."/>
        </authorList>
    </citation>
    <scope>NUCLEOTIDE SEQUENCE</scope>
    <source>
        <strain evidence="7">F60SS</strain>
        <tissue evidence="7">Leaves</tissue>
    </source>
</reference>
<dbReference type="PANTHER" id="PTHR11206">
    <property type="entry name" value="MULTIDRUG RESISTANCE PROTEIN"/>
    <property type="match status" value="1"/>
</dbReference>
<protein>
    <recommendedName>
        <fullName evidence="6">Protein DETOXIFICATION</fullName>
    </recommendedName>
    <alternativeName>
        <fullName evidence="6">Multidrug and toxic compound extrusion protein</fullName>
    </alternativeName>
</protein>
<evidence type="ECO:0000256" key="3">
    <source>
        <dbReference type="ARBA" id="ARBA00022692"/>
    </source>
</evidence>
<evidence type="ECO:0000256" key="6">
    <source>
        <dbReference type="RuleBase" id="RU004914"/>
    </source>
</evidence>
<feature type="transmembrane region" description="Helical" evidence="6">
    <location>
        <begin position="382"/>
        <end position="402"/>
    </location>
</feature>
<dbReference type="AlphaFoldDB" id="A0A9Q0F2D1"/>
<comment type="similarity">
    <text evidence="2 6">Belongs to the multi antimicrobial extrusion (MATE) (TC 2.A.66.1) family.</text>
</comment>
<dbReference type="InterPro" id="IPR045069">
    <property type="entry name" value="MATE_euk"/>
</dbReference>
<dbReference type="GO" id="GO:0042910">
    <property type="term" value="F:xenobiotic transmembrane transporter activity"/>
    <property type="evidence" value="ECO:0007669"/>
    <property type="project" value="InterPro"/>
</dbReference>
<evidence type="ECO:0000313" key="8">
    <source>
        <dbReference type="Proteomes" id="UP001141552"/>
    </source>
</evidence>
<feature type="transmembrane region" description="Helical" evidence="6">
    <location>
        <begin position="264"/>
        <end position="292"/>
    </location>
</feature>
<dbReference type="InterPro" id="IPR002528">
    <property type="entry name" value="MATE_fam"/>
</dbReference>
<proteinExistence type="inferred from homology"/>
<accession>A0A9Q0F2D1</accession>
<dbReference type="Pfam" id="PF01554">
    <property type="entry name" value="MatE"/>
    <property type="match status" value="2"/>
</dbReference>
<feature type="transmembrane region" description="Helical" evidence="6">
    <location>
        <begin position="339"/>
        <end position="362"/>
    </location>
</feature>
<name>A0A9Q0F2D1_9ROSI</name>
<sequence length="493" mass="53361">MDTTKQETSSLELPEVVSEENNTFESGGKGFTKQEVVAEIKRQLVLAGPLVCVSFFTYFLLVISLAFVGHLGELPLAGASIATAFTSMVGVTLLKGIGSALETFCGQSYGAKQYHMLGIHLQRGMVVLLLSCIPISIILANAARILKLCRQDPQISEEAGLYTRFLIPGIVGVALQECHVRFLQTQKQVVPMMISSGSTTLLHVLVCWMLVRKFGLGLKGAALANSISNWINALLLIAYGWLSPSCKETRAKFSREALHGIPRFLKLAIPSAVMLGMELWSFAIITLLSGLLPNPKFESSVFSISYNMFTLAYSIPLGLSGAISTRVSNELGAGRPQAALLAVRVVVSLVIIEGIIMATALISGRNFWPRLYSKEKKVVEHVGKMLFLLAIAHFMDGIQSVLSGTCRGCGWQKIGAFANLGAYYLIGIPSAVVLGFVFHIGGKGLWIGIMIALFAQATLLAVVTLCTDWDKQARKAKERIQDTMIQKDSNASA</sequence>